<dbReference type="EMBL" id="CP023699">
    <property type="protein sequence ID" value="QEU92863.1"/>
    <property type="molecule type" value="Genomic_DNA"/>
</dbReference>
<organism evidence="2 3">
    <name type="scientific">Streptomyces kanamyceticus</name>
    <dbReference type="NCBI Taxonomy" id="1967"/>
    <lineage>
        <taxon>Bacteria</taxon>
        <taxon>Bacillati</taxon>
        <taxon>Actinomycetota</taxon>
        <taxon>Actinomycetes</taxon>
        <taxon>Kitasatosporales</taxon>
        <taxon>Streptomycetaceae</taxon>
        <taxon>Streptomyces</taxon>
    </lineage>
</organism>
<keyword evidence="1" id="KW-0472">Membrane</keyword>
<name>A0A5J6GCL1_STRKN</name>
<sequence>MNGQCIATTQAMYSVASSAHSLETTVSVLTGLTVFLVLACAGAVLVALRLGAALKRLTAQQPHTVHPTSEREF</sequence>
<accession>A0A5J6GCL1</accession>
<keyword evidence="1" id="KW-0812">Transmembrane</keyword>
<protein>
    <submittedName>
        <fullName evidence="2">Uncharacterized protein</fullName>
    </submittedName>
</protein>
<feature type="transmembrane region" description="Helical" evidence="1">
    <location>
        <begin position="26"/>
        <end position="48"/>
    </location>
</feature>
<dbReference type="AlphaFoldDB" id="A0A5J6GCL1"/>
<gene>
    <name evidence="2" type="ORF">CP970_19840</name>
</gene>
<keyword evidence="1" id="KW-1133">Transmembrane helix</keyword>
<evidence type="ECO:0000313" key="3">
    <source>
        <dbReference type="Proteomes" id="UP000325529"/>
    </source>
</evidence>
<proteinExistence type="predicted"/>
<dbReference type="KEGG" id="ska:CP970_19840"/>
<evidence type="ECO:0000256" key="1">
    <source>
        <dbReference type="SAM" id="Phobius"/>
    </source>
</evidence>
<evidence type="ECO:0000313" key="2">
    <source>
        <dbReference type="EMBL" id="QEU92863.1"/>
    </source>
</evidence>
<dbReference type="RefSeq" id="WP_055548639.1">
    <property type="nucleotide sequence ID" value="NZ_CP023699.1"/>
</dbReference>
<dbReference type="Proteomes" id="UP000325529">
    <property type="component" value="Chromosome"/>
</dbReference>
<keyword evidence="3" id="KW-1185">Reference proteome</keyword>
<reference evidence="2 3" key="1">
    <citation type="submission" date="2017-09" db="EMBL/GenBank/DDBJ databases">
        <authorList>
            <person name="Lee N."/>
            <person name="Cho B.-K."/>
        </authorList>
    </citation>
    <scope>NUCLEOTIDE SEQUENCE [LARGE SCALE GENOMIC DNA]</scope>
    <source>
        <strain evidence="2 3">ATCC 12853</strain>
    </source>
</reference>